<feature type="domain" description="Peptidase M16 middle/third" evidence="18">
    <location>
        <begin position="386"/>
        <end position="658"/>
    </location>
</feature>
<dbReference type="PROSITE" id="PS00143">
    <property type="entry name" value="INSULINASE"/>
    <property type="match status" value="1"/>
</dbReference>
<evidence type="ECO:0000256" key="6">
    <source>
        <dbReference type="ARBA" id="ARBA00022670"/>
    </source>
</evidence>
<dbReference type="InterPro" id="IPR001431">
    <property type="entry name" value="Pept_M16_Zn_BS"/>
</dbReference>
<keyword evidence="9" id="KW-0862">Zinc</keyword>
<accession>A0ABT1L7M5</accession>
<keyword evidence="6" id="KW-0645">Protease</keyword>
<dbReference type="Pfam" id="PF00675">
    <property type="entry name" value="Peptidase_M16"/>
    <property type="match status" value="1"/>
</dbReference>
<feature type="domain" description="Peptidase M16 C-terminal" evidence="17">
    <location>
        <begin position="201"/>
        <end position="378"/>
    </location>
</feature>
<feature type="domain" description="Peptidase M16 N-terminal" evidence="16">
    <location>
        <begin position="41"/>
        <end position="163"/>
    </location>
</feature>
<evidence type="ECO:0000256" key="14">
    <source>
        <dbReference type="RuleBase" id="RU004447"/>
    </source>
</evidence>
<evidence type="ECO:0000259" key="17">
    <source>
        <dbReference type="Pfam" id="PF05193"/>
    </source>
</evidence>
<evidence type="ECO:0000256" key="11">
    <source>
        <dbReference type="ARBA" id="ARBA00029597"/>
    </source>
</evidence>
<comment type="similarity">
    <text evidence="3 14">Belongs to the peptidase M16 family.</text>
</comment>
<dbReference type="Pfam" id="PF05193">
    <property type="entry name" value="Peptidase_M16_C"/>
    <property type="match status" value="1"/>
</dbReference>
<dbReference type="Pfam" id="PF22456">
    <property type="entry name" value="PqqF-like_C_4"/>
    <property type="match status" value="1"/>
</dbReference>
<feature type="chain" id="PRO_5047294060" description="Protease 3" evidence="15">
    <location>
        <begin position="19"/>
        <end position="901"/>
    </location>
</feature>
<keyword evidence="7" id="KW-0479">Metal-binding</keyword>
<dbReference type="InterPro" id="IPR050626">
    <property type="entry name" value="Peptidase_M16"/>
</dbReference>
<keyword evidence="8" id="KW-0378">Hydrolase</keyword>
<dbReference type="EMBL" id="JAKUDN010000002">
    <property type="protein sequence ID" value="MCP8352575.1"/>
    <property type="molecule type" value="Genomic_DNA"/>
</dbReference>
<feature type="domain" description="Coenzyme PQQ synthesis protein F-like C-terminal lobe" evidence="19">
    <location>
        <begin position="759"/>
        <end position="853"/>
    </location>
</feature>
<evidence type="ECO:0000256" key="8">
    <source>
        <dbReference type="ARBA" id="ARBA00022801"/>
    </source>
</evidence>
<evidence type="ECO:0000256" key="13">
    <source>
        <dbReference type="ARBA" id="ARBA00033450"/>
    </source>
</evidence>
<dbReference type="InterPro" id="IPR007863">
    <property type="entry name" value="Peptidase_M16_C"/>
</dbReference>
<protein>
    <recommendedName>
        <fullName evidence="5">Protease 3</fullName>
        <ecNumber evidence="4">3.4.24.55</ecNumber>
    </recommendedName>
    <alternativeName>
        <fullName evidence="13">Pitrilysin</fullName>
    </alternativeName>
    <alternativeName>
        <fullName evidence="12">Protease III</fullName>
    </alternativeName>
    <alternativeName>
        <fullName evidence="11">Protease pi</fullName>
    </alternativeName>
</protein>
<dbReference type="InterPro" id="IPR032632">
    <property type="entry name" value="Peptidase_M16_M"/>
</dbReference>
<dbReference type="Gene3D" id="3.30.830.10">
    <property type="entry name" value="Metalloenzyme, LuxS/M16 peptidase-like"/>
    <property type="match status" value="4"/>
</dbReference>
<evidence type="ECO:0000256" key="1">
    <source>
        <dbReference type="ARBA" id="ARBA00001947"/>
    </source>
</evidence>
<dbReference type="Pfam" id="PF16187">
    <property type="entry name" value="Peptidase_M16_M"/>
    <property type="match status" value="1"/>
</dbReference>
<dbReference type="EC" id="3.4.24.55" evidence="4"/>
<evidence type="ECO:0000256" key="9">
    <source>
        <dbReference type="ARBA" id="ARBA00022833"/>
    </source>
</evidence>
<keyword evidence="21" id="KW-1185">Reference proteome</keyword>
<evidence type="ECO:0000256" key="10">
    <source>
        <dbReference type="ARBA" id="ARBA00023049"/>
    </source>
</evidence>
<proteinExistence type="inferred from homology"/>
<reference evidence="20 21" key="1">
    <citation type="journal article" date="2022" name="Nat. Microbiol.">
        <title>The microbiome of a bacterivorous marine choanoflagellate contains a resource-demanding obligate bacterial associate.</title>
        <authorList>
            <person name="Needham D.M."/>
            <person name="Poirier C."/>
            <person name="Bachy C."/>
            <person name="George E.E."/>
            <person name="Wilken S."/>
            <person name="Yung C.C.M."/>
            <person name="Limardo A.J."/>
            <person name="Morando M."/>
            <person name="Sudek L."/>
            <person name="Malmstrom R.R."/>
            <person name="Keeling P.J."/>
            <person name="Santoro A.E."/>
            <person name="Worden A.Z."/>
        </authorList>
    </citation>
    <scope>NUCLEOTIDE SEQUENCE [LARGE SCALE GENOMIC DNA]</scope>
    <source>
        <strain evidence="20 21">Comchoano-2</strain>
    </source>
</reference>
<comment type="function">
    <text evidence="2">Endopeptidase that degrades small peptides of less than 7 kDa, such as glucagon and insulin.</text>
</comment>
<dbReference type="PANTHER" id="PTHR43690">
    <property type="entry name" value="NARDILYSIN"/>
    <property type="match status" value="1"/>
</dbReference>
<name>A0ABT1L7M5_9GAMM</name>
<evidence type="ECO:0000256" key="4">
    <source>
        <dbReference type="ARBA" id="ARBA00012449"/>
    </source>
</evidence>
<dbReference type="PANTHER" id="PTHR43690:SF18">
    <property type="entry name" value="INSULIN-DEGRADING ENZYME-RELATED"/>
    <property type="match status" value="1"/>
</dbReference>
<keyword evidence="15" id="KW-0732">Signal</keyword>
<comment type="cofactor">
    <cofactor evidence="1">
        <name>Zn(2+)</name>
        <dbReference type="ChEBI" id="CHEBI:29105"/>
    </cofactor>
</comment>
<evidence type="ECO:0000256" key="12">
    <source>
        <dbReference type="ARBA" id="ARBA00031184"/>
    </source>
</evidence>
<keyword evidence="10" id="KW-0482">Metalloprotease</keyword>
<evidence type="ECO:0000256" key="7">
    <source>
        <dbReference type="ARBA" id="ARBA00022723"/>
    </source>
</evidence>
<evidence type="ECO:0000313" key="20">
    <source>
        <dbReference type="EMBL" id="MCP8352575.1"/>
    </source>
</evidence>
<evidence type="ECO:0000313" key="21">
    <source>
        <dbReference type="Proteomes" id="UP001320768"/>
    </source>
</evidence>
<dbReference type="InterPro" id="IPR011765">
    <property type="entry name" value="Pept_M16_N"/>
</dbReference>
<evidence type="ECO:0000259" key="18">
    <source>
        <dbReference type="Pfam" id="PF16187"/>
    </source>
</evidence>
<organism evidence="20 21">
    <name type="scientific">Candidatus Synchoanobacter obligatus</name>
    <dbReference type="NCBI Taxonomy" id="2919597"/>
    <lineage>
        <taxon>Bacteria</taxon>
        <taxon>Pseudomonadati</taxon>
        <taxon>Pseudomonadota</taxon>
        <taxon>Gammaproteobacteria</taxon>
        <taxon>Candidatus Comchoanobacterales</taxon>
        <taxon>Candidatus Comchoanobacteraceae</taxon>
        <taxon>Candidatus Synchoanobacter</taxon>
    </lineage>
</organism>
<evidence type="ECO:0000259" key="16">
    <source>
        <dbReference type="Pfam" id="PF00675"/>
    </source>
</evidence>
<feature type="signal peptide" evidence="15">
    <location>
        <begin position="1"/>
        <end position="18"/>
    </location>
</feature>
<evidence type="ECO:0000259" key="19">
    <source>
        <dbReference type="Pfam" id="PF22456"/>
    </source>
</evidence>
<dbReference type="InterPro" id="IPR011249">
    <property type="entry name" value="Metalloenz_LuxS/M16"/>
</dbReference>
<evidence type="ECO:0000256" key="3">
    <source>
        <dbReference type="ARBA" id="ARBA00007261"/>
    </source>
</evidence>
<sequence length="901" mass="103156">MASIFARFLLGIAIVARACVDHPQTDPRTFHCEVLDNGLSMLIVQDPAARESAAAMYVGVGSQDDPPGIEGLAHFLEHMLFIGTEEYPEVDALSHYVSDHGGGYNAFTSRDHTQYFFSVQPQFFSEGFNIFSSFFVSPLFDEGYVERERHAVHAEFKMHQKEDPWRHYAVSQLISNPNHPANRFHVGNLDTLKECREGDLRKSLLAFYHKYYSSNNMYFVAVTPDTIETHLDTIKQRLLSIPNRNTVKKDLGKRFDKTSLGRFIQVENIAPNRSLDFEFAIPNQDKEYFSPAASYISSLIGDEGEGSILEALKREGWAQSLSAGYGKVSDHEGTINVEIELTEKGYHHIHEIISAVMSYVELIRYEGVTQTRFNEAQRISFLEYLFYGQQPVLSQVNGLVASMPNTPYRLLRKARYITDESVFDKAHIYQLLDAIRLDNARIWLSSPDEETNEVDDVYHVEYSNRPIGMLEAVRWLEPSNFALALPKENSFIPNSISIHKADPMPLPVEISSGKWYLTDSDFLQPKQYMDIALLGKEIVSTKDIVAMDMGVLLLRHLANPVLYPANNAGLNWSVSRHLHGLNISVWGMGDQSQAVLQTILKMLGEMPQITSDAMFHLLKERYEQALKEEDTILPAAMLSKRLNTILRPDLAHREDRLEVLDALTLQDVVSFLQDYFAETSMKQMYYGNLTVDSIQNISPETEGMKVGKQYLDVKPNRVLKLEKGIARYAYPSEQSDHAVILYYQMPGNSYRERAMTMILNKMIAPDFFEELRTNQQLGYFVRSAYRPIHDWPGMAFLIQSPHTDSATLIDRIHAFLEAGEFWHDSSYETAKATLIHQYEDPFETMGEVSDFYWYKIWQGTEEFDSKQKMIQALEDLTYSEIKAFYQHTFVDEVSAIYLTSK</sequence>
<dbReference type="InterPro" id="IPR054734">
    <property type="entry name" value="PqqF-like_C_4"/>
</dbReference>
<comment type="caution">
    <text evidence="20">The sequence shown here is derived from an EMBL/GenBank/DDBJ whole genome shotgun (WGS) entry which is preliminary data.</text>
</comment>
<evidence type="ECO:0000256" key="2">
    <source>
        <dbReference type="ARBA" id="ARBA00002184"/>
    </source>
</evidence>
<dbReference type="RefSeq" id="WP_258569681.1">
    <property type="nucleotide sequence ID" value="NZ_JAKUDN010000002.1"/>
</dbReference>
<gene>
    <name evidence="20" type="ORF">MKS91_04655</name>
</gene>
<evidence type="ECO:0000256" key="15">
    <source>
        <dbReference type="SAM" id="SignalP"/>
    </source>
</evidence>
<dbReference type="Proteomes" id="UP001320768">
    <property type="component" value="Unassembled WGS sequence"/>
</dbReference>
<evidence type="ECO:0000256" key="5">
    <source>
        <dbReference type="ARBA" id="ARBA00017565"/>
    </source>
</evidence>
<dbReference type="SUPFAM" id="SSF63411">
    <property type="entry name" value="LuxS/MPP-like metallohydrolase"/>
    <property type="match status" value="4"/>
</dbReference>